<dbReference type="EMBL" id="DS990394">
    <property type="protein sequence ID" value="EFR47539.1"/>
    <property type="molecule type" value="Genomic_DNA"/>
</dbReference>
<sequence length="76" mass="8654">MGYTNYWTQNKKQDRFSDEFVEKAREICRLGFDRGIELASGDGETSFGVSELNEELLKECVANDGIWINGFGDKSH</sequence>
<gene>
    <name evidence="1" type="ORF">HCBAA847_1395</name>
    <name evidence="2" type="ORF">HCCG_02087</name>
</gene>
<keyword evidence="3" id="KW-1185">Reference proteome</keyword>
<dbReference type="RefSeq" id="WP_002957427.1">
    <property type="nucleotide sequence ID" value="NC_020555.1"/>
</dbReference>
<reference evidence="1" key="3">
    <citation type="submission" date="2012-07" db="EMBL/GenBank/DDBJ databases">
        <authorList>
            <person name="Akiyama T."/>
            <person name="Takeshita N."/>
            <person name="Ohmagari N."/>
            <person name="Kirikae T."/>
        </authorList>
    </citation>
    <scope>NUCLEOTIDE SEQUENCE</scope>
    <source>
        <strain evidence="1">ATCC BAA-847</strain>
    </source>
</reference>
<evidence type="ECO:0000313" key="4">
    <source>
        <dbReference type="Proteomes" id="UP000006036"/>
    </source>
</evidence>
<dbReference type="Proteomes" id="UP000006036">
    <property type="component" value="Chromosome 1"/>
</dbReference>
<protein>
    <submittedName>
        <fullName evidence="1">Uncharacterized protein</fullName>
    </submittedName>
</protein>
<evidence type="ECO:0000313" key="1">
    <source>
        <dbReference type="EMBL" id="BAM32625.1"/>
    </source>
</evidence>
<accession>A0AAI8QHB1</accession>
<dbReference type="AlphaFoldDB" id="A0AAI8QHB1"/>
<dbReference type="Proteomes" id="UP000005755">
    <property type="component" value="Unassembled WGS sequence"/>
</dbReference>
<reference evidence="3" key="4">
    <citation type="journal article" date="2014" name="Genome Announc.">
        <title>Draft genome sequences of six enterohepatic helicobacter species isolated from humans and one from rhesus macaques.</title>
        <authorList>
            <person name="Shen Z."/>
            <person name="Sheh A."/>
            <person name="Young S.K."/>
            <person name="Abouelliel A."/>
            <person name="Ward D.V."/>
            <person name="Earl A.M."/>
            <person name="Fox J.G."/>
        </authorList>
    </citation>
    <scope>NUCLEOTIDE SEQUENCE [LARGE SCALE GENOMIC DNA]</scope>
    <source>
        <strain evidence="3">CCUG 18818</strain>
    </source>
</reference>
<dbReference type="KEGG" id="hcb:HCBAA847_1395"/>
<evidence type="ECO:0000313" key="3">
    <source>
        <dbReference type="Proteomes" id="UP000005755"/>
    </source>
</evidence>
<dbReference type="GeneID" id="66539782"/>
<name>A0AAI8QHB1_9HELI</name>
<proteinExistence type="predicted"/>
<reference evidence="1 4" key="2">
    <citation type="journal article" date="2012" name="J. Bacteriol.">
        <title>Complete Genome Sequence of Helicobacter cinaedi Type Strain ATCC BAA-847.</title>
        <authorList>
            <person name="Miyoshi-Akiyama T."/>
            <person name="Takeshita N."/>
            <person name="Ohmagari N."/>
            <person name="Kirikae T."/>
        </authorList>
    </citation>
    <scope>NUCLEOTIDE SEQUENCE [LARGE SCALE GENOMIC DNA]</scope>
    <source>
        <strain evidence="1 4">ATCC BAA-847</strain>
    </source>
</reference>
<dbReference type="EMBL" id="AP012492">
    <property type="protein sequence ID" value="BAM32625.1"/>
    <property type="molecule type" value="Genomic_DNA"/>
</dbReference>
<organism evidence="1 4">
    <name type="scientific">Helicobacter cinaedi CCUG 18818 = ATCC BAA-847</name>
    <dbReference type="NCBI Taxonomy" id="537971"/>
    <lineage>
        <taxon>Bacteria</taxon>
        <taxon>Pseudomonadati</taxon>
        <taxon>Campylobacterota</taxon>
        <taxon>Epsilonproteobacteria</taxon>
        <taxon>Campylobacterales</taxon>
        <taxon>Helicobacteraceae</taxon>
        <taxon>Helicobacter</taxon>
    </lineage>
</organism>
<evidence type="ECO:0000313" key="2">
    <source>
        <dbReference type="EMBL" id="EFR47539.1"/>
    </source>
</evidence>
<reference evidence="2" key="1">
    <citation type="submission" date="2008-08" db="EMBL/GenBank/DDBJ databases">
        <title>Annotation of Helicobacter cinaedi strain CCUG 18818.</title>
        <authorList>
            <consortium name="The Broad Institute Genome Sequencing Platform"/>
            <person name="Fox J.G."/>
            <person name="Shen Z."/>
            <person name="Charoenlap N."/>
            <person name="Schauer D.B."/>
            <person name="Ward D."/>
            <person name="Mehta T."/>
            <person name="Young S."/>
            <person name="Jaffe D."/>
            <person name="Gnerre S."/>
            <person name="Berlin A."/>
            <person name="Heiman D."/>
            <person name="Hepburn T."/>
            <person name="Shea T."/>
            <person name="Sykes S."/>
            <person name="Alvarado L."/>
            <person name="Kodira C."/>
            <person name="Borodovsky M."/>
            <person name="Lander E."/>
            <person name="Galagan J."/>
            <person name="Nusbaum C."/>
            <person name="Birren B."/>
        </authorList>
    </citation>
    <scope>NUCLEOTIDE SEQUENCE</scope>
    <source>
        <strain evidence="2">CCUG 18818</strain>
    </source>
</reference>